<sequence>MEQSKDVTCDTAPAPPEECIDLLDTAPLLLEWCADSFGTAPPPLEQHVSILDTVPLRHSQCGHLPTPTPIL</sequence>
<dbReference type="Proteomes" id="UP000006174">
    <property type="component" value="Unassembled WGS sequence"/>
</dbReference>
<dbReference type="EMBL" id="CAGI01000145">
    <property type="protein sequence ID" value="CCF49510.1"/>
    <property type="molecule type" value="Genomic_DNA"/>
</dbReference>
<dbReference type="OrthoDB" id="10572851at2759"/>
<keyword evidence="2" id="KW-1185">Reference proteome</keyword>
<gene>
    <name evidence="1" type="ORF">UHOR_07485</name>
</gene>
<comment type="caution">
    <text evidence="1">The sequence shown here is derived from an EMBL/GenBank/DDBJ whole genome shotgun (WGS) entry which is preliminary data.</text>
</comment>
<proteinExistence type="predicted"/>
<evidence type="ECO:0000313" key="1">
    <source>
        <dbReference type="EMBL" id="CCF49510.1"/>
    </source>
</evidence>
<reference evidence="1 2" key="1">
    <citation type="journal article" date="2012" name="Plant Cell">
        <title>Genome comparison of barley and maize smut fungi reveals targeted loss of RNA silencing components and species-specific presence of transposable elements.</title>
        <authorList>
            <person name="Laurie J.D."/>
            <person name="Ali S."/>
            <person name="Linning R."/>
            <person name="Mannhaupt G."/>
            <person name="Wong P."/>
            <person name="Gueldener U."/>
            <person name="Muensterkoetter M."/>
            <person name="Moore R."/>
            <person name="Kahmann R."/>
            <person name="Bakkeren G."/>
            <person name="Schirawski J."/>
        </authorList>
    </citation>
    <scope>NUCLEOTIDE SEQUENCE [LARGE SCALE GENOMIC DNA]</scope>
    <source>
        <strain evidence="2">Uh4875-4</strain>
    </source>
</reference>
<dbReference type="AlphaFoldDB" id="I2FRG7"/>
<protein>
    <submittedName>
        <fullName evidence="1">Uncharacterized protein</fullName>
    </submittedName>
</protein>
<evidence type="ECO:0000313" key="2">
    <source>
        <dbReference type="Proteomes" id="UP000006174"/>
    </source>
</evidence>
<accession>I2FRG7</accession>
<dbReference type="HOGENOM" id="CLU_2741945_0_0_1"/>
<name>I2FRG7_USTHO</name>
<organism evidence="1 2">
    <name type="scientific">Ustilago hordei</name>
    <name type="common">Barley covered smut fungus</name>
    <dbReference type="NCBI Taxonomy" id="120017"/>
    <lineage>
        <taxon>Eukaryota</taxon>
        <taxon>Fungi</taxon>
        <taxon>Dikarya</taxon>
        <taxon>Basidiomycota</taxon>
        <taxon>Ustilaginomycotina</taxon>
        <taxon>Ustilaginomycetes</taxon>
        <taxon>Ustilaginales</taxon>
        <taxon>Ustilaginaceae</taxon>
        <taxon>Ustilago</taxon>
    </lineage>
</organism>